<evidence type="ECO:0000259" key="6">
    <source>
        <dbReference type="PROSITE" id="PS51123"/>
    </source>
</evidence>
<dbReference type="InterPro" id="IPR006665">
    <property type="entry name" value="OmpA-like"/>
</dbReference>
<protein>
    <recommendedName>
        <fullName evidence="6">OmpA-like domain-containing protein</fullName>
    </recommendedName>
</protein>
<dbReference type="PRINTS" id="PR01021">
    <property type="entry name" value="OMPADOMAIN"/>
</dbReference>
<dbReference type="InterPro" id="IPR050330">
    <property type="entry name" value="Bact_OuterMem_StrucFunc"/>
</dbReference>
<sequence>MSFVKACEINFNPMKRIYLLIFLFCAIHSFGQTITYTPEIDDQVTYDTDITKVELRDEFTIISFSYQYSNRRSQNYNFPIPLPNQRQTSTATISINPKSYLNGNGKRFKYIKSTGIPELPDSKPVSPGQVYNFTVYYERLDPGIELFNLIEGKNSPEQTLQFWNFYGVHIKNPLRKLPTTPTEPVTLTIKGKILDAKTQKPIAGKVVYQFDKNATKTGSVLVSANGDYTFALSPDAYTLTATAKGYEAEQARLDLSKIKRNQQFTQNIYLTQAVEKTETKPAPKETPKKDPPIIEKPKVEPPVIDTTTVAPPKEEAAPVKVEENKFRLDKVYFNTGESGLLPESYDQLDGLLKMMKDSPTMNIIIEGHTDNIGDPTQNKRLSLERAFNVREYLIKKGIAGKRIQFKGYGDTKPIADNATESGKKLNRRVEFVILNP</sequence>
<dbReference type="PRINTS" id="PR01023">
    <property type="entry name" value="NAFLGMOTY"/>
</dbReference>
<keyword evidence="3" id="KW-0998">Cell outer membrane</keyword>
<dbReference type="Proteomes" id="UP000293162">
    <property type="component" value="Unassembled WGS sequence"/>
</dbReference>
<dbReference type="SUPFAM" id="SSF49464">
    <property type="entry name" value="Carboxypeptidase regulatory domain-like"/>
    <property type="match status" value="1"/>
</dbReference>
<evidence type="ECO:0000256" key="1">
    <source>
        <dbReference type="ARBA" id="ARBA00004442"/>
    </source>
</evidence>
<dbReference type="Pfam" id="PF13620">
    <property type="entry name" value="CarboxypepD_reg"/>
    <property type="match status" value="1"/>
</dbReference>
<proteinExistence type="predicted"/>
<dbReference type="InterPro" id="IPR008969">
    <property type="entry name" value="CarboxyPept-like_regulatory"/>
</dbReference>
<dbReference type="PANTHER" id="PTHR30329">
    <property type="entry name" value="STATOR ELEMENT OF FLAGELLAR MOTOR COMPLEX"/>
    <property type="match status" value="1"/>
</dbReference>
<evidence type="ECO:0000256" key="4">
    <source>
        <dbReference type="PROSITE-ProRule" id="PRU00473"/>
    </source>
</evidence>
<dbReference type="InterPro" id="IPR006664">
    <property type="entry name" value="OMP_bac"/>
</dbReference>
<comment type="subcellular location">
    <subcellularLocation>
        <location evidence="1">Cell outer membrane</location>
    </subcellularLocation>
</comment>
<keyword evidence="2 4" id="KW-0472">Membrane</keyword>
<dbReference type="Pfam" id="PF00691">
    <property type="entry name" value="OmpA"/>
    <property type="match status" value="1"/>
</dbReference>
<reference evidence="7 8" key="1">
    <citation type="submission" date="2019-02" db="EMBL/GenBank/DDBJ databases">
        <title>Bacterial novel species Emticicia sp. 17J42-9 isolated from soil.</title>
        <authorList>
            <person name="Jung H.-Y."/>
        </authorList>
    </citation>
    <scope>NUCLEOTIDE SEQUENCE [LARGE SCALE GENOMIC DNA]</scope>
    <source>
        <strain evidence="7 8">17J42-9</strain>
    </source>
</reference>
<dbReference type="SUPFAM" id="SSF103088">
    <property type="entry name" value="OmpA-like"/>
    <property type="match status" value="1"/>
</dbReference>
<dbReference type="InterPro" id="IPR036737">
    <property type="entry name" value="OmpA-like_sf"/>
</dbReference>
<dbReference type="AlphaFoldDB" id="A0A4Q5M3U1"/>
<comment type="caution">
    <text evidence="7">The sequence shown here is derived from an EMBL/GenBank/DDBJ whole genome shotgun (WGS) entry which is preliminary data.</text>
</comment>
<dbReference type="PROSITE" id="PS51123">
    <property type="entry name" value="OMPA_2"/>
    <property type="match status" value="1"/>
</dbReference>
<organism evidence="7 8">
    <name type="scientific">Emticicia agri</name>
    <dbReference type="NCBI Taxonomy" id="2492393"/>
    <lineage>
        <taxon>Bacteria</taxon>
        <taxon>Pseudomonadati</taxon>
        <taxon>Bacteroidota</taxon>
        <taxon>Cytophagia</taxon>
        <taxon>Cytophagales</taxon>
        <taxon>Leadbetterellaceae</taxon>
        <taxon>Emticicia</taxon>
    </lineage>
</organism>
<evidence type="ECO:0000313" key="8">
    <source>
        <dbReference type="Proteomes" id="UP000293162"/>
    </source>
</evidence>
<evidence type="ECO:0000256" key="3">
    <source>
        <dbReference type="ARBA" id="ARBA00023237"/>
    </source>
</evidence>
<dbReference type="OrthoDB" id="1490539at2"/>
<keyword evidence="8" id="KW-1185">Reference proteome</keyword>
<evidence type="ECO:0000256" key="5">
    <source>
        <dbReference type="SAM" id="MobiDB-lite"/>
    </source>
</evidence>
<feature type="region of interest" description="Disordered" evidence="5">
    <location>
        <begin position="277"/>
        <end position="298"/>
    </location>
</feature>
<dbReference type="EMBL" id="SEWF01000004">
    <property type="protein sequence ID" value="RYU96972.1"/>
    <property type="molecule type" value="Genomic_DNA"/>
</dbReference>
<dbReference type="Gene3D" id="2.60.40.1120">
    <property type="entry name" value="Carboxypeptidase-like, regulatory domain"/>
    <property type="match status" value="1"/>
</dbReference>
<name>A0A4Q5M3U1_9BACT</name>
<dbReference type="PANTHER" id="PTHR30329:SF21">
    <property type="entry name" value="LIPOPROTEIN YIAD-RELATED"/>
    <property type="match status" value="1"/>
</dbReference>
<evidence type="ECO:0000313" key="7">
    <source>
        <dbReference type="EMBL" id="RYU96972.1"/>
    </source>
</evidence>
<evidence type="ECO:0000256" key="2">
    <source>
        <dbReference type="ARBA" id="ARBA00023136"/>
    </source>
</evidence>
<dbReference type="GO" id="GO:0009279">
    <property type="term" value="C:cell outer membrane"/>
    <property type="evidence" value="ECO:0007669"/>
    <property type="project" value="UniProtKB-SubCell"/>
</dbReference>
<dbReference type="Gene3D" id="3.30.1330.60">
    <property type="entry name" value="OmpA-like domain"/>
    <property type="match status" value="1"/>
</dbReference>
<feature type="domain" description="OmpA-like" evidence="6">
    <location>
        <begin position="320"/>
        <end position="436"/>
    </location>
</feature>
<gene>
    <name evidence="7" type="ORF">EWM59_03420</name>
</gene>
<dbReference type="CDD" id="cd07185">
    <property type="entry name" value="OmpA_C-like"/>
    <property type="match status" value="1"/>
</dbReference>
<accession>A0A4Q5M3U1</accession>